<dbReference type="EMBL" id="CCDP010000001">
    <property type="protein sequence ID" value="CDQ38997.1"/>
    <property type="molecule type" value="Genomic_DNA"/>
</dbReference>
<evidence type="ECO:0000313" key="3">
    <source>
        <dbReference type="Proteomes" id="UP000028875"/>
    </source>
</evidence>
<dbReference type="PANTHER" id="PTHR47505:SF1">
    <property type="entry name" value="DNA UTILIZATION PROTEIN YHGH"/>
    <property type="match status" value="1"/>
</dbReference>
<comment type="similarity">
    <text evidence="1">Belongs to the ComF/GntX family.</text>
</comment>
<reference evidence="3" key="2">
    <citation type="submission" date="2014-05" db="EMBL/GenBank/DDBJ databases">
        <title>Draft genome sequence of Virgibacillus massiliensis Vm-5.</title>
        <authorList>
            <person name="Khelaifia S."/>
            <person name="Croce O."/>
            <person name="Lagier J.C."/>
            <person name="Raoult D."/>
        </authorList>
    </citation>
    <scope>NUCLEOTIDE SEQUENCE [LARGE SCALE GENOMIC DNA]</scope>
    <source>
        <strain evidence="3">Vm-5</strain>
    </source>
</reference>
<keyword evidence="3" id="KW-1185">Reference proteome</keyword>
<dbReference type="AlphaFoldDB" id="A0A024Q9S8"/>
<dbReference type="PANTHER" id="PTHR47505">
    <property type="entry name" value="DNA UTILIZATION PROTEIN YHGH"/>
    <property type="match status" value="1"/>
</dbReference>
<protein>
    <submittedName>
        <fullName evidence="2">DNA utilization protein GntX</fullName>
    </submittedName>
</protein>
<reference evidence="2 3" key="1">
    <citation type="submission" date="2014-03" db="EMBL/GenBank/DDBJ databases">
        <authorList>
            <person name="Urmite Genomes U."/>
        </authorList>
    </citation>
    <scope>NUCLEOTIDE SEQUENCE [LARGE SCALE GENOMIC DNA]</scope>
    <source>
        <strain evidence="2 3">Vm-5</strain>
    </source>
</reference>
<accession>A0A024Q9S8</accession>
<sequence length="223" mass="25933">MQCLWCGQFIIQELSWGSLILPKRKSLCEECNLRLIQLEDKRCVKCSKNCKAALCTDCSNWKAHQNTLQFNYSIFTYNEMMQKMVSRWKYRGDAYLGNAFRGDMVYSFKKRFNFIKKHAVIVPIPISRDRLSERGFNQAEMLAGFLPMKIMPALERKDSEKQSKKTRKQRINTTNPFSLKIAINKPVILVDDIYTTGSTLRHASNKLTEYGCPEVYAFTLIRG</sequence>
<proteinExistence type="inferred from homology"/>
<dbReference type="InterPro" id="IPR000836">
    <property type="entry name" value="PRTase_dom"/>
</dbReference>
<dbReference type="InterPro" id="IPR051910">
    <property type="entry name" value="ComF/GntX_DNA_util-trans"/>
</dbReference>
<name>A0A024Q9S8_9BACI</name>
<evidence type="ECO:0000313" key="2">
    <source>
        <dbReference type="EMBL" id="CDQ38997.1"/>
    </source>
</evidence>
<comment type="caution">
    <text evidence="2">The sequence shown here is derived from an EMBL/GenBank/DDBJ whole genome shotgun (WGS) entry which is preliminary data.</text>
</comment>
<dbReference type="STRING" id="1462526.BN990_01278"/>
<gene>
    <name evidence="2" type="ORF">BN990_01278</name>
</gene>
<dbReference type="InterPro" id="IPR029057">
    <property type="entry name" value="PRTase-like"/>
</dbReference>
<dbReference type="OrthoDB" id="9779910at2"/>
<dbReference type="eggNOG" id="COG1040">
    <property type="taxonomic scope" value="Bacteria"/>
</dbReference>
<dbReference type="Proteomes" id="UP000028875">
    <property type="component" value="Unassembled WGS sequence"/>
</dbReference>
<dbReference type="SUPFAM" id="SSF53271">
    <property type="entry name" value="PRTase-like"/>
    <property type="match status" value="1"/>
</dbReference>
<dbReference type="RefSeq" id="WP_038242956.1">
    <property type="nucleotide sequence ID" value="NZ_BNER01000003.1"/>
</dbReference>
<evidence type="ECO:0000256" key="1">
    <source>
        <dbReference type="ARBA" id="ARBA00008007"/>
    </source>
</evidence>
<dbReference type="CDD" id="cd06223">
    <property type="entry name" value="PRTases_typeI"/>
    <property type="match status" value="1"/>
</dbReference>
<dbReference type="Gene3D" id="3.40.50.2020">
    <property type="match status" value="1"/>
</dbReference>
<organism evidence="2 3">
    <name type="scientific">Virgibacillus massiliensis</name>
    <dbReference type="NCBI Taxonomy" id="1462526"/>
    <lineage>
        <taxon>Bacteria</taxon>
        <taxon>Bacillati</taxon>
        <taxon>Bacillota</taxon>
        <taxon>Bacilli</taxon>
        <taxon>Bacillales</taxon>
        <taxon>Bacillaceae</taxon>
        <taxon>Virgibacillus</taxon>
    </lineage>
</organism>